<dbReference type="EMBL" id="MTSD02000004">
    <property type="protein sequence ID" value="OOV86800.1"/>
    <property type="molecule type" value="Genomic_DNA"/>
</dbReference>
<protein>
    <recommendedName>
        <fullName evidence="3">CHASE4 domain-containing protein</fullName>
    </recommendedName>
</protein>
<evidence type="ECO:0000313" key="1">
    <source>
        <dbReference type="EMBL" id="OOV86800.1"/>
    </source>
</evidence>
<dbReference type="AlphaFoldDB" id="A0A1T1HAM6"/>
<gene>
    <name evidence="1" type="ORF">BTA35_0210895</name>
</gene>
<sequence>MLKFAINILWSKFVVPAVVCLLLGMTAFSSFNHLQSLYFERLEQTMRSQLGTLHQSLSAWGRSKRGYVYSWAKQPELQRHIKVLTGDACAPLKKLSSLALEDYLRPVISDPEIKHFYLIGPGNRIIASDNPDQLGLTAPLVAFPYLLRQAWGACRLLPIH</sequence>
<proteinExistence type="predicted"/>
<evidence type="ECO:0000313" key="2">
    <source>
        <dbReference type="Proteomes" id="UP000190064"/>
    </source>
</evidence>
<keyword evidence="2" id="KW-1185">Reference proteome</keyword>
<organism evidence="1 2">
    <name type="scientific">Oceanospirillum linum</name>
    <dbReference type="NCBI Taxonomy" id="966"/>
    <lineage>
        <taxon>Bacteria</taxon>
        <taxon>Pseudomonadati</taxon>
        <taxon>Pseudomonadota</taxon>
        <taxon>Gammaproteobacteria</taxon>
        <taxon>Oceanospirillales</taxon>
        <taxon>Oceanospirillaceae</taxon>
        <taxon>Oceanospirillum</taxon>
    </lineage>
</organism>
<dbReference type="Proteomes" id="UP000190064">
    <property type="component" value="Unassembled WGS sequence"/>
</dbReference>
<evidence type="ECO:0008006" key="3">
    <source>
        <dbReference type="Google" id="ProtNLM"/>
    </source>
</evidence>
<dbReference type="STRING" id="966.BTA35_0210895"/>
<reference evidence="1" key="1">
    <citation type="submission" date="2017-02" db="EMBL/GenBank/DDBJ databases">
        <title>Draft Genome Sequence of the Salt Water Bacterium Oceanospirillum linum ATCC 11336.</title>
        <authorList>
            <person name="Trachtenberg A.M."/>
            <person name="Carney J.G."/>
            <person name="Linnane J.D."/>
            <person name="Rheaume B.A."/>
            <person name="Pitts N.L."/>
            <person name="Mykles D.L."/>
            <person name="Maclea K.S."/>
        </authorList>
    </citation>
    <scope>NUCLEOTIDE SEQUENCE [LARGE SCALE GENOMIC DNA]</scope>
    <source>
        <strain evidence="1">ATCC 11336</strain>
    </source>
</reference>
<name>A0A1T1HAM6_OCELI</name>
<dbReference type="RefSeq" id="WP_078319851.1">
    <property type="nucleotide sequence ID" value="NZ_FXTS01000005.1"/>
</dbReference>
<accession>A0A1T1HAM6</accession>
<comment type="caution">
    <text evidence="1">The sequence shown here is derived from an EMBL/GenBank/DDBJ whole genome shotgun (WGS) entry which is preliminary data.</text>
</comment>